<feature type="transmembrane region" description="Helical" evidence="15">
    <location>
        <begin position="400"/>
        <end position="419"/>
    </location>
</feature>
<dbReference type="RefSeq" id="XP_022237867.1">
    <property type="nucleotide sequence ID" value="XM_022382159.1"/>
</dbReference>
<evidence type="ECO:0000256" key="9">
    <source>
        <dbReference type="ARBA" id="ARBA00036810"/>
    </source>
</evidence>
<evidence type="ECO:0000256" key="7">
    <source>
        <dbReference type="ARBA" id="ARBA00024631"/>
    </source>
</evidence>
<evidence type="ECO:0000256" key="4">
    <source>
        <dbReference type="ARBA" id="ARBA00022989"/>
    </source>
</evidence>
<dbReference type="GeneID" id="106478549"/>
<comment type="catalytic activity">
    <reaction evidence="14">
        <text>a 6-(alpha-D-glucosaminyl)-1-(1,2-diacyl-sn-glycero-3-phospho)-1D-myo-inositol(in) = a 6-(alpha-D-glucosaminyl)-1-(1,2-diacyl-sn-glycero-3-phospho)-1D-myo-inositol(out)</text>
        <dbReference type="Rhea" id="RHEA:71491"/>
        <dbReference type="ChEBI" id="CHEBI:57997"/>
    </reaction>
</comment>
<dbReference type="Pfam" id="PF05602">
    <property type="entry name" value="CLPTM1"/>
    <property type="match status" value="1"/>
</dbReference>
<evidence type="ECO:0000256" key="14">
    <source>
        <dbReference type="ARBA" id="ARBA00093208"/>
    </source>
</evidence>
<evidence type="ECO:0000256" key="2">
    <source>
        <dbReference type="ARBA" id="ARBA00009310"/>
    </source>
</evidence>
<keyword evidence="16" id="KW-1185">Reference proteome</keyword>
<accession>A0ABM1S2L2</accession>
<name>A0ABM1S2L2_LIMPO</name>
<evidence type="ECO:0000256" key="6">
    <source>
        <dbReference type="ARBA" id="ARBA00024615"/>
    </source>
</evidence>
<comment type="catalytic activity">
    <reaction evidence="7">
        <text>a 1,2-diacyl-sn-glycero-3-phosphocholine(in) = a 1,2-diacyl-sn-glycero-3-phosphocholine(out)</text>
        <dbReference type="Rhea" id="RHEA:38571"/>
        <dbReference type="ChEBI" id="CHEBI:57643"/>
    </reaction>
</comment>
<evidence type="ECO:0000256" key="5">
    <source>
        <dbReference type="ARBA" id="ARBA00023136"/>
    </source>
</evidence>
<evidence type="ECO:0000256" key="10">
    <source>
        <dbReference type="ARBA" id="ARBA00040905"/>
    </source>
</evidence>
<proteinExistence type="inferred from homology"/>
<feature type="transmembrane region" description="Helical" evidence="15">
    <location>
        <begin position="425"/>
        <end position="446"/>
    </location>
</feature>
<dbReference type="Proteomes" id="UP000694941">
    <property type="component" value="Unplaced"/>
</dbReference>
<dbReference type="InterPro" id="IPR008429">
    <property type="entry name" value="CLPTM1"/>
</dbReference>
<comment type="function">
    <text evidence="13">Scramblase that mediates the translocation of glucosaminylphosphatidylinositol (alpha-D-GlcN-(1-6)-(1,2-diacyl-sn-glycero-3-phospho)-1D-myo-inositol, GlcN-PI) across the endoplasmic reticulum (ER) membrane, from the cytosolic leaflet to the luminal leaflet of the ER membrane, where it participates in the biosynthesis of glycosylphosphatidylinositol (GPI). GPI is a lipid glycoconjugate involved in post-translational modification of proteins. Can also translocate 1,2-diacyl-sn-glycero-3-phospho-(1D-myo-inositol) (phosphatidylinositol or PI), as well as several other phospholipids (1,2-diacyl-sn-glycero-3-phosphocholine, 1,2-diacyl-sn-glycero-3-phosphoethanolamine), and N-acetylglucosaminylphosphatidylinositol (GlcNAc-PI) in vitro.</text>
</comment>
<feature type="transmembrane region" description="Helical" evidence="15">
    <location>
        <begin position="7"/>
        <end position="28"/>
    </location>
</feature>
<protein>
    <recommendedName>
        <fullName evidence="10">Lipid scramblase CLPTM1L</fullName>
    </recommendedName>
    <alternativeName>
        <fullName evidence="12">Cisplatin resistance-related protein 9</fullName>
    </alternativeName>
    <alternativeName>
        <fullName evidence="11">Cleft lip and palate transmembrane protein 1-like protein</fullName>
    </alternativeName>
</protein>
<dbReference type="PANTHER" id="PTHR21347:SF0">
    <property type="entry name" value="LIPID SCRAMBLASE CLPTM1L"/>
    <property type="match status" value="1"/>
</dbReference>
<gene>
    <name evidence="17 18" type="primary">LOC106478549</name>
</gene>
<evidence type="ECO:0000256" key="8">
    <source>
        <dbReference type="ARBA" id="ARBA00035895"/>
    </source>
</evidence>
<reference evidence="17 18" key="1">
    <citation type="submission" date="2025-05" db="UniProtKB">
        <authorList>
            <consortium name="RefSeq"/>
        </authorList>
    </citation>
    <scope>IDENTIFICATION</scope>
    <source>
        <tissue evidence="17 18">Muscle</tissue>
    </source>
</reference>
<evidence type="ECO:0000256" key="1">
    <source>
        <dbReference type="ARBA" id="ARBA00004141"/>
    </source>
</evidence>
<evidence type="ECO:0000313" key="16">
    <source>
        <dbReference type="Proteomes" id="UP000694941"/>
    </source>
</evidence>
<dbReference type="PANTHER" id="PTHR21347">
    <property type="entry name" value="CLEFT LIP AND PALATE ASSOCIATED TRANSMEMBRANE PROTEIN-RELATED"/>
    <property type="match status" value="1"/>
</dbReference>
<evidence type="ECO:0000256" key="13">
    <source>
        <dbReference type="ARBA" id="ARBA00045827"/>
    </source>
</evidence>
<comment type="catalytic activity">
    <reaction evidence="8">
        <text>a 1,2-diacyl-sn-glycero-3-phospho-(1D-myo-inositol)(in) = a 1,2-diacyl-sn-glycero-3-phospho-(1D-myo-inositol)(out)</text>
        <dbReference type="Rhea" id="RHEA:38691"/>
        <dbReference type="ChEBI" id="CHEBI:57880"/>
    </reaction>
</comment>
<comment type="catalytic activity">
    <reaction evidence="9">
        <text>6-(alpha-D-glucosaminyl)-(1-octadecanoyl,2-(9Z)-octadecenoyl-sn-glycero-3-phospho)-1D-myo-inositol(in) = 6-(alpha-D-glucosaminyl)-(1-octadecanoyl,2-(9Z)-octadecenoyl-sn-glycero-3-phospho)-1D-myo-inositol(out)</text>
        <dbReference type="Rhea" id="RHEA:71495"/>
        <dbReference type="ChEBI" id="CHEBI:190691"/>
    </reaction>
</comment>
<evidence type="ECO:0000313" key="18">
    <source>
        <dbReference type="RefSeq" id="XP_022237867.1"/>
    </source>
</evidence>
<feature type="transmembrane region" description="Helical" evidence="15">
    <location>
        <begin position="281"/>
        <end position="302"/>
    </location>
</feature>
<sequence>MRPSLTVILSVVFVSYIFHSIWTIYQLYNPKPCPPKEKCLKPSWKETSRFQVYLCTSLKLEVKRESELTVVWSDNDFDISVSKDIPLNISLPRSTIRNGSLSIHAFITPKQNRKRSLSELVGDSRTSHGGGLLTKYVVPTSQAFNLLKNDQNKEDPKKQQVEDERPFTHWKPNFAFHVMFEPLPLYKNNIPGEIFHLLVTNEKREYLPIVFASELSYRIKDLVPLNTVEMVMPLTVSYTPISLGRLRLMVTVEHAMKSLEKAGFTPKDTDEIKGIFFDTNIYLLLLTFFVSAFHLLFDFLAFKNDIRFWREKKSMVGMSVRTIIWRSISQVIVFLYLLDEDTSLLVLIPSGIASVIEFWKVTKALKLHVTFKGIIPNFRFESSSASEKQTEEYDSQSMKYLSFLLYPLCLGGAVYSLFYVQHKSWYSWCIHSLVNGVYAFGFLFMLPQLFVNYKLKSVAHLPWRAFMYKAFNTFIDDLFAFIITMPTAHRVACFRDDIVFLIYLYQRWLYPVDRSRVNEFGESYGEKNENSKKDK</sequence>
<organism evidence="16 18">
    <name type="scientific">Limulus polyphemus</name>
    <name type="common">Atlantic horseshoe crab</name>
    <dbReference type="NCBI Taxonomy" id="6850"/>
    <lineage>
        <taxon>Eukaryota</taxon>
        <taxon>Metazoa</taxon>
        <taxon>Ecdysozoa</taxon>
        <taxon>Arthropoda</taxon>
        <taxon>Chelicerata</taxon>
        <taxon>Merostomata</taxon>
        <taxon>Xiphosura</taxon>
        <taxon>Limulidae</taxon>
        <taxon>Limulus</taxon>
    </lineage>
</organism>
<evidence type="ECO:0000256" key="3">
    <source>
        <dbReference type="ARBA" id="ARBA00022692"/>
    </source>
</evidence>
<keyword evidence="4 15" id="KW-1133">Transmembrane helix</keyword>
<evidence type="ECO:0000313" key="17">
    <source>
        <dbReference type="RefSeq" id="XP_022237866.1"/>
    </source>
</evidence>
<dbReference type="RefSeq" id="XP_022237866.1">
    <property type="nucleotide sequence ID" value="XM_022382158.1"/>
</dbReference>
<comment type="similarity">
    <text evidence="2">Belongs to the CLPTM1 family.</text>
</comment>
<keyword evidence="5 15" id="KW-0472">Membrane</keyword>
<evidence type="ECO:0000256" key="15">
    <source>
        <dbReference type="SAM" id="Phobius"/>
    </source>
</evidence>
<evidence type="ECO:0000256" key="12">
    <source>
        <dbReference type="ARBA" id="ARBA00043155"/>
    </source>
</evidence>
<evidence type="ECO:0000256" key="11">
    <source>
        <dbReference type="ARBA" id="ARBA00042320"/>
    </source>
</evidence>
<comment type="subcellular location">
    <subcellularLocation>
        <location evidence="1">Membrane</location>
        <topology evidence="1">Multi-pass membrane protein</topology>
    </subcellularLocation>
</comment>
<comment type="catalytic activity">
    <reaction evidence="6">
        <text>a 1,2-diacyl-sn-glycero-3-phosphoethanolamine(in) = a 1,2-diacyl-sn-glycero-3-phosphoethanolamine(out)</text>
        <dbReference type="Rhea" id="RHEA:38895"/>
        <dbReference type="ChEBI" id="CHEBI:64612"/>
    </reaction>
</comment>
<keyword evidence="3 15" id="KW-0812">Transmembrane</keyword>